<sequence>MLITAEDSLSRGSVLTPYSRP</sequence>
<accession>A0AAV0JF36</accession>
<evidence type="ECO:0000313" key="2">
    <source>
        <dbReference type="EMBL" id="CAI0408258.1"/>
    </source>
</evidence>
<proteinExistence type="predicted"/>
<dbReference type="EMBL" id="CAMGYJ010000004">
    <property type="protein sequence ID" value="CAI0408258.1"/>
    <property type="molecule type" value="Genomic_DNA"/>
</dbReference>
<evidence type="ECO:0000313" key="3">
    <source>
        <dbReference type="Proteomes" id="UP001154282"/>
    </source>
</evidence>
<dbReference type="AlphaFoldDB" id="A0AAV0JF36"/>
<name>A0AAV0JF36_9ROSI</name>
<protein>
    <submittedName>
        <fullName evidence="2">Uncharacterized protein</fullName>
    </submittedName>
</protein>
<reference evidence="2" key="1">
    <citation type="submission" date="2022-08" db="EMBL/GenBank/DDBJ databases">
        <authorList>
            <person name="Gutierrez-Valencia J."/>
        </authorList>
    </citation>
    <scope>NUCLEOTIDE SEQUENCE</scope>
</reference>
<organism evidence="2 3">
    <name type="scientific">Linum tenue</name>
    <dbReference type="NCBI Taxonomy" id="586396"/>
    <lineage>
        <taxon>Eukaryota</taxon>
        <taxon>Viridiplantae</taxon>
        <taxon>Streptophyta</taxon>
        <taxon>Embryophyta</taxon>
        <taxon>Tracheophyta</taxon>
        <taxon>Spermatophyta</taxon>
        <taxon>Magnoliopsida</taxon>
        <taxon>eudicotyledons</taxon>
        <taxon>Gunneridae</taxon>
        <taxon>Pentapetalae</taxon>
        <taxon>rosids</taxon>
        <taxon>fabids</taxon>
        <taxon>Malpighiales</taxon>
        <taxon>Linaceae</taxon>
        <taxon>Linum</taxon>
    </lineage>
</organism>
<comment type="caution">
    <text evidence="2">The sequence shown here is derived from an EMBL/GenBank/DDBJ whole genome shotgun (WGS) entry which is preliminary data.</text>
</comment>
<gene>
    <name evidence="2" type="ORF">LITE_LOCUS13882</name>
</gene>
<dbReference type="Proteomes" id="UP001154282">
    <property type="component" value="Unassembled WGS sequence"/>
</dbReference>
<evidence type="ECO:0000256" key="1">
    <source>
        <dbReference type="SAM" id="MobiDB-lite"/>
    </source>
</evidence>
<keyword evidence="3" id="KW-1185">Reference proteome</keyword>
<feature type="region of interest" description="Disordered" evidence="1">
    <location>
        <begin position="1"/>
        <end position="21"/>
    </location>
</feature>